<dbReference type="EMBL" id="KZ302082">
    <property type="protein sequence ID" value="PFH47977.1"/>
    <property type="molecule type" value="Genomic_DNA"/>
</dbReference>
<dbReference type="Pfam" id="PF09791">
    <property type="entry name" value="Oxidored-like"/>
    <property type="match status" value="1"/>
</dbReference>
<sequence>MNPGCRAEKLGRAIRHRTPRQLCSACIVTSRPRFSLPASTLSGVGDVSDPSELRTTQRRILKIKHGVRGGQNLRERYWRLERSLKGKMILEERLESVRERSEDGRGDGAKGQKGRSDAVVVFRGLEVPREPQPPGSDDCCMSGCAVCVYDLYEEAREKYNDAINGIKKKLEEMGVPKTSWPREVLGEREGKKSQKNVVMDAFEALERQLEEKRNSMCDDNSRK</sequence>
<reference evidence="4 5" key="1">
    <citation type="submission" date="2014-02" db="EMBL/GenBank/DDBJ databases">
        <title>Transposable element dynamics among asymbiotic and ectomycorrhizal Amanita fungi.</title>
        <authorList>
            <consortium name="DOE Joint Genome Institute"/>
            <person name="Hess J."/>
            <person name="Skrede I."/>
            <person name="Wolfe B."/>
            <person name="LaButti K."/>
            <person name="Ohm R.A."/>
            <person name="Grigoriev I.V."/>
            <person name="Pringle A."/>
        </authorList>
    </citation>
    <scope>NUCLEOTIDE SEQUENCE [LARGE SCALE GENOMIC DNA]</scope>
    <source>
        <strain evidence="4 5">SKay4041</strain>
    </source>
</reference>
<keyword evidence="5" id="KW-1185">Reference proteome</keyword>
<evidence type="ECO:0000256" key="2">
    <source>
        <dbReference type="SAM" id="MobiDB-lite"/>
    </source>
</evidence>
<gene>
    <name evidence="4" type="ORF">AMATHDRAFT_150850</name>
</gene>
<feature type="region of interest" description="Disordered" evidence="2">
    <location>
        <begin position="96"/>
        <end position="115"/>
    </location>
</feature>
<dbReference type="Proteomes" id="UP000242287">
    <property type="component" value="Unassembled WGS sequence"/>
</dbReference>
<evidence type="ECO:0000256" key="1">
    <source>
        <dbReference type="SAM" id="Coils"/>
    </source>
</evidence>
<feature type="domain" description="Oxidoreductase-like" evidence="3">
    <location>
        <begin position="122"/>
        <end position="166"/>
    </location>
</feature>
<name>A0A2A9NI91_9AGAR</name>
<dbReference type="AlphaFoldDB" id="A0A2A9NI91"/>
<evidence type="ECO:0000313" key="5">
    <source>
        <dbReference type="Proteomes" id="UP000242287"/>
    </source>
</evidence>
<organism evidence="4 5">
    <name type="scientific">Amanita thiersii Skay4041</name>
    <dbReference type="NCBI Taxonomy" id="703135"/>
    <lineage>
        <taxon>Eukaryota</taxon>
        <taxon>Fungi</taxon>
        <taxon>Dikarya</taxon>
        <taxon>Basidiomycota</taxon>
        <taxon>Agaricomycotina</taxon>
        <taxon>Agaricomycetes</taxon>
        <taxon>Agaricomycetidae</taxon>
        <taxon>Agaricales</taxon>
        <taxon>Pluteineae</taxon>
        <taxon>Amanitaceae</taxon>
        <taxon>Amanita</taxon>
    </lineage>
</organism>
<evidence type="ECO:0000313" key="4">
    <source>
        <dbReference type="EMBL" id="PFH47977.1"/>
    </source>
</evidence>
<proteinExistence type="predicted"/>
<dbReference type="GO" id="GO:0005739">
    <property type="term" value="C:mitochondrion"/>
    <property type="evidence" value="ECO:0007669"/>
    <property type="project" value="TreeGrafter"/>
</dbReference>
<dbReference type="STRING" id="703135.A0A2A9NI91"/>
<dbReference type="OrthoDB" id="10064411at2759"/>
<dbReference type="PANTHER" id="PTHR21193:SF3">
    <property type="entry name" value="OXIDOREDUCTASE-LIKE DOMAIN-CONTAINING PROTEIN 1"/>
    <property type="match status" value="1"/>
</dbReference>
<feature type="coiled-coil region" evidence="1">
    <location>
        <begin position="149"/>
        <end position="215"/>
    </location>
</feature>
<protein>
    <recommendedName>
        <fullName evidence="3">Oxidoreductase-like domain-containing protein</fullName>
    </recommendedName>
</protein>
<dbReference type="PANTHER" id="PTHR21193">
    <property type="entry name" value="OXIDOREDUCTASE-LIKE DOMAIN-CONTAINING PROTEIN 1"/>
    <property type="match status" value="1"/>
</dbReference>
<keyword evidence="1" id="KW-0175">Coiled coil</keyword>
<dbReference type="InterPro" id="IPR019180">
    <property type="entry name" value="Oxidoreductase-like_N"/>
</dbReference>
<accession>A0A2A9NI91</accession>
<dbReference type="InterPro" id="IPR039251">
    <property type="entry name" value="OXLD1"/>
</dbReference>
<evidence type="ECO:0000259" key="3">
    <source>
        <dbReference type="Pfam" id="PF09791"/>
    </source>
</evidence>